<name>M8BFY7_AEGTA</name>
<dbReference type="InterPro" id="IPR051132">
    <property type="entry name" value="3-5_Exonuclease_domain"/>
</dbReference>
<evidence type="ECO:0000313" key="3">
    <source>
        <dbReference type="EnsemblPlants" id="EMT23845"/>
    </source>
</evidence>
<dbReference type="EnsemblPlants" id="EMT23845">
    <property type="protein sequence ID" value="EMT23845"/>
    <property type="gene ID" value="F775_03926"/>
</dbReference>
<keyword evidence="1" id="KW-0540">Nuclease</keyword>
<accession>M8BFY7</accession>
<evidence type="ECO:0000256" key="1">
    <source>
        <dbReference type="ARBA" id="ARBA00022722"/>
    </source>
</evidence>
<keyword evidence="2" id="KW-0378">Hydrolase</keyword>
<dbReference type="GO" id="GO:0003676">
    <property type="term" value="F:nucleic acid binding"/>
    <property type="evidence" value="ECO:0007669"/>
    <property type="project" value="InterPro"/>
</dbReference>
<dbReference type="GO" id="GO:0005737">
    <property type="term" value="C:cytoplasm"/>
    <property type="evidence" value="ECO:0007669"/>
    <property type="project" value="TreeGrafter"/>
</dbReference>
<evidence type="ECO:0000256" key="2">
    <source>
        <dbReference type="ARBA" id="ARBA00022801"/>
    </source>
</evidence>
<dbReference type="InterPro" id="IPR012337">
    <property type="entry name" value="RNaseH-like_sf"/>
</dbReference>
<dbReference type="PANTHER" id="PTHR13620">
    <property type="entry name" value="3-5 EXONUCLEASE"/>
    <property type="match status" value="1"/>
</dbReference>
<dbReference type="Gene3D" id="3.30.420.10">
    <property type="entry name" value="Ribonuclease H-like superfamily/Ribonuclease H"/>
    <property type="match status" value="1"/>
</dbReference>
<sequence>MAEGYNTDVLMDDGTMIHTTVTSSSLDVQRFIEEVQGSQIRIAGLDAEWRPNRTRGAQQYPIAVLQLCVDRRCLVYQIIHGTGIPISLCSFLYLSGFTFVGVGIADDAKRLRDEYSLLVSNAVDLRELAANSSHRPRPELRRAGLKDLALAVMGPRIAKPPEVTMSDWEAPSLSRERSRSWPYGEAGRSRPCRNRRAASLPPTPWKHTSWVSCQLEAPFPCGFKGMPGEEGNDAETIICVKCFSGL</sequence>
<organism evidence="3">
    <name type="scientific">Aegilops tauschii</name>
    <name type="common">Tausch's goatgrass</name>
    <name type="synonym">Aegilops squarrosa</name>
    <dbReference type="NCBI Taxonomy" id="37682"/>
    <lineage>
        <taxon>Eukaryota</taxon>
        <taxon>Viridiplantae</taxon>
        <taxon>Streptophyta</taxon>
        <taxon>Embryophyta</taxon>
        <taxon>Tracheophyta</taxon>
        <taxon>Spermatophyta</taxon>
        <taxon>Magnoliopsida</taxon>
        <taxon>Liliopsida</taxon>
        <taxon>Poales</taxon>
        <taxon>Poaceae</taxon>
        <taxon>BOP clade</taxon>
        <taxon>Pooideae</taxon>
        <taxon>Triticodae</taxon>
        <taxon>Triticeae</taxon>
        <taxon>Triticinae</taxon>
        <taxon>Aegilops</taxon>
    </lineage>
</organism>
<protein>
    <submittedName>
        <fullName evidence="3">Werner syndrome ATP-dependent helicase-like protein</fullName>
    </submittedName>
</protein>
<dbReference type="SUPFAM" id="SSF53098">
    <property type="entry name" value="Ribonuclease H-like"/>
    <property type="match status" value="1"/>
</dbReference>
<proteinExistence type="predicted"/>
<dbReference type="InterPro" id="IPR036397">
    <property type="entry name" value="RNaseH_sf"/>
</dbReference>
<dbReference type="AlphaFoldDB" id="M8BFY7"/>
<dbReference type="CDD" id="cd06141">
    <property type="entry name" value="WRN_exo"/>
    <property type="match status" value="1"/>
</dbReference>
<dbReference type="PANTHER" id="PTHR13620:SF123">
    <property type="entry name" value="OS11G0222320 PROTEIN"/>
    <property type="match status" value="1"/>
</dbReference>
<reference evidence="3" key="1">
    <citation type="submission" date="2015-06" db="UniProtKB">
        <authorList>
            <consortium name="EnsemblPlants"/>
        </authorList>
    </citation>
    <scope>IDENTIFICATION</scope>
</reference>
<dbReference type="GO" id="GO:0008408">
    <property type="term" value="F:3'-5' exonuclease activity"/>
    <property type="evidence" value="ECO:0007669"/>
    <property type="project" value="TreeGrafter"/>
</dbReference>
<dbReference type="GO" id="GO:0005634">
    <property type="term" value="C:nucleus"/>
    <property type="evidence" value="ECO:0007669"/>
    <property type="project" value="TreeGrafter"/>
</dbReference>